<gene>
    <name evidence="1" type="ORF">PR048_019681</name>
</gene>
<protein>
    <submittedName>
        <fullName evidence="1">Uncharacterized protein</fullName>
    </submittedName>
</protein>
<proteinExistence type="predicted"/>
<organism evidence="1 2">
    <name type="scientific">Dryococelus australis</name>
    <dbReference type="NCBI Taxonomy" id="614101"/>
    <lineage>
        <taxon>Eukaryota</taxon>
        <taxon>Metazoa</taxon>
        <taxon>Ecdysozoa</taxon>
        <taxon>Arthropoda</taxon>
        <taxon>Hexapoda</taxon>
        <taxon>Insecta</taxon>
        <taxon>Pterygota</taxon>
        <taxon>Neoptera</taxon>
        <taxon>Polyneoptera</taxon>
        <taxon>Phasmatodea</taxon>
        <taxon>Verophasmatodea</taxon>
        <taxon>Anareolatae</taxon>
        <taxon>Phasmatidae</taxon>
        <taxon>Eurycanthinae</taxon>
        <taxon>Dryococelus</taxon>
    </lineage>
</organism>
<comment type="caution">
    <text evidence="1">The sequence shown here is derived from an EMBL/GenBank/DDBJ whole genome shotgun (WGS) entry which is preliminary data.</text>
</comment>
<accession>A0ABQ9H446</accession>
<evidence type="ECO:0000313" key="2">
    <source>
        <dbReference type="Proteomes" id="UP001159363"/>
    </source>
</evidence>
<sequence>MQRVRRGPYIGTSGVELPGRPLLPVPCEGEKKAVLNIPKGPRGQIFYLRKLAVYNPTVYSLANQDGVCYLWNELEGKRGAVEIVTCVCDYVMNQQNIEEVRMMSDGCGGQQKNEMQIKRTSGRPSTTQGATKAYNEILSITAPKYKDLCTMRDKLIIPRGHHAYYRALKSDEGVRDAMPEPDYDESEEEFT</sequence>
<evidence type="ECO:0000313" key="1">
    <source>
        <dbReference type="EMBL" id="KAJ8879075.1"/>
    </source>
</evidence>
<dbReference type="PANTHER" id="PTHR10773:SF19">
    <property type="match status" value="1"/>
</dbReference>
<reference evidence="1 2" key="1">
    <citation type="submission" date="2023-02" db="EMBL/GenBank/DDBJ databases">
        <title>LHISI_Scaffold_Assembly.</title>
        <authorList>
            <person name="Stuart O.P."/>
            <person name="Cleave R."/>
            <person name="Magrath M.J.L."/>
            <person name="Mikheyev A.S."/>
        </authorList>
    </citation>
    <scope>NUCLEOTIDE SEQUENCE [LARGE SCALE GENOMIC DNA]</scope>
    <source>
        <strain evidence="1">Daus_M_001</strain>
        <tissue evidence="1">Leg muscle</tissue>
    </source>
</reference>
<dbReference type="EMBL" id="JARBHB010000007">
    <property type="protein sequence ID" value="KAJ8879075.1"/>
    <property type="molecule type" value="Genomic_DNA"/>
</dbReference>
<dbReference type="Proteomes" id="UP001159363">
    <property type="component" value="Chromosome 6"/>
</dbReference>
<dbReference type="PANTHER" id="PTHR10773">
    <property type="entry name" value="DNA-DIRECTED RNA POLYMERASES I, II, AND III SUBUNIT RPABC2"/>
    <property type="match status" value="1"/>
</dbReference>
<keyword evidence="2" id="KW-1185">Reference proteome</keyword>
<name>A0ABQ9H446_9NEOP</name>